<protein>
    <recommendedName>
        <fullName evidence="2">DUF4283 domain-containing protein</fullName>
    </recommendedName>
</protein>
<reference evidence="3 4" key="1">
    <citation type="journal article" date="2016" name="G3 (Bethesda)">
        <title>First Draft Assembly and Annotation of the Genome of a California Endemic Oak Quercus lobata Nee (Fagaceae).</title>
        <authorList>
            <person name="Sork V.L."/>
            <person name="Fitz-Gibbon S.T."/>
            <person name="Puiu D."/>
            <person name="Crepeau M."/>
            <person name="Gugger P.F."/>
            <person name="Sherman R."/>
            <person name="Stevens K."/>
            <person name="Langley C.H."/>
            <person name="Pellegrini M."/>
            <person name="Salzberg S.L."/>
        </authorList>
    </citation>
    <scope>NUCLEOTIDE SEQUENCE [LARGE SCALE GENOMIC DNA]</scope>
    <source>
        <strain evidence="3 4">cv. SW786</strain>
    </source>
</reference>
<dbReference type="EMBL" id="LRBV02000011">
    <property type="status" value="NOT_ANNOTATED_CDS"/>
    <property type="molecule type" value="Genomic_DNA"/>
</dbReference>
<dbReference type="EnsemblPlants" id="QL11p002214:mrna">
    <property type="protein sequence ID" value="QL11p002214:mrna"/>
    <property type="gene ID" value="QL11p002214"/>
</dbReference>
<dbReference type="OMA" id="GHRTEAC"/>
<accession>A0A7N2MVH8</accession>
<dbReference type="AlphaFoldDB" id="A0A7N2MVH8"/>
<dbReference type="InterPro" id="IPR025558">
    <property type="entry name" value="DUF4283"/>
</dbReference>
<reference evidence="3" key="2">
    <citation type="submission" date="2021-01" db="UniProtKB">
        <authorList>
            <consortium name="EnsemblPlants"/>
        </authorList>
    </citation>
    <scope>IDENTIFICATION</scope>
</reference>
<dbReference type="PANTHER" id="PTHR31286:SF99">
    <property type="entry name" value="DUF4283 DOMAIN-CONTAINING PROTEIN"/>
    <property type="match status" value="1"/>
</dbReference>
<dbReference type="Proteomes" id="UP000594261">
    <property type="component" value="Chromosome 11"/>
</dbReference>
<dbReference type="Gramene" id="QL11p002214:mrna">
    <property type="protein sequence ID" value="QL11p002214:mrna"/>
    <property type="gene ID" value="QL11p002214"/>
</dbReference>
<dbReference type="InterPro" id="IPR040256">
    <property type="entry name" value="At4g02000-like"/>
</dbReference>
<evidence type="ECO:0000256" key="1">
    <source>
        <dbReference type="SAM" id="MobiDB-lite"/>
    </source>
</evidence>
<proteinExistence type="predicted"/>
<sequence>MLKNLRKATVQEASCSLGVLSATRIASWETSLDGTFEKAFKFDRAWEEEYVSDADMEPLIEGRGFFLSRFSSFNDYDKVLRGGPWFIEGHFLAIKPWEPYFKASEAKLTSITVWVRLLELPIEFFNTSVLKEIGSVIGPVLRIDSYIASETRGGYVRLFVQIDLEKPLINSIRVGRLVQRVLYEDISSLCFCYGRIRHKQENCSYYVKQLVKEGDGQVTPKANETREGRLNPIPSMGHGW</sequence>
<evidence type="ECO:0000313" key="4">
    <source>
        <dbReference type="Proteomes" id="UP000594261"/>
    </source>
</evidence>
<evidence type="ECO:0000313" key="3">
    <source>
        <dbReference type="EnsemblPlants" id="QL11p002214:mrna"/>
    </source>
</evidence>
<dbReference type="PANTHER" id="PTHR31286">
    <property type="entry name" value="GLYCINE-RICH CELL WALL STRUCTURAL PROTEIN 1.8-LIKE"/>
    <property type="match status" value="1"/>
</dbReference>
<dbReference type="Pfam" id="PF14111">
    <property type="entry name" value="DUF4283"/>
    <property type="match status" value="1"/>
</dbReference>
<evidence type="ECO:0000259" key="2">
    <source>
        <dbReference type="Pfam" id="PF14111"/>
    </source>
</evidence>
<keyword evidence="4" id="KW-1185">Reference proteome</keyword>
<feature type="region of interest" description="Disordered" evidence="1">
    <location>
        <begin position="217"/>
        <end position="240"/>
    </location>
</feature>
<dbReference type="InParanoid" id="A0A7N2MVH8"/>
<organism evidence="3 4">
    <name type="scientific">Quercus lobata</name>
    <name type="common">Valley oak</name>
    <dbReference type="NCBI Taxonomy" id="97700"/>
    <lineage>
        <taxon>Eukaryota</taxon>
        <taxon>Viridiplantae</taxon>
        <taxon>Streptophyta</taxon>
        <taxon>Embryophyta</taxon>
        <taxon>Tracheophyta</taxon>
        <taxon>Spermatophyta</taxon>
        <taxon>Magnoliopsida</taxon>
        <taxon>eudicotyledons</taxon>
        <taxon>Gunneridae</taxon>
        <taxon>Pentapetalae</taxon>
        <taxon>rosids</taxon>
        <taxon>fabids</taxon>
        <taxon>Fagales</taxon>
        <taxon>Fagaceae</taxon>
        <taxon>Quercus</taxon>
    </lineage>
</organism>
<name>A0A7N2MVH8_QUELO</name>
<feature type="domain" description="DUF4283" evidence="2">
    <location>
        <begin position="62"/>
        <end position="104"/>
    </location>
</feature>